<comment type="caution">
    <text evidence="5">The sequence shown here is derived from an EMBL/GenBank/DDBJ whole genome shotgun (WGS) entry which is preliminary data.</text>
</comment>
<keyword evidence="1" id="KW-0805">Transcription regulation</keyword>
<keyword evidence="6" id="KW-1185">Reference proteome</keyword>
<organism evidence="5 6">
    <name type="scientific">Streptomyces hazeniae</name>
    <dbReference type="NCBI Taxonomy" id="3075538"/>
    <lineage>
        <taxon>Bacteria</taxon>
        <taxon>Bacillati</taxon>
        <taxon>Actinomycetota</taxon>
        <taxon>Actinomycetes</taxon>
        <taxon>Kitasatosporales</taxon>
        <taxon>Streptomycetaceae</taxon>
        <taxon>Streptomyces</taxon>
    </lineage>
</organism>
<dbReference type="PANTHER" id="PTHR43132:SF2">
    <property type="entry name" value="ARSENICAL RESISTANCE OPERON REPRESSOR ARSR-RELATED"/>
    <property type="match status" value="1"/>
</dbReference>
<dbReference type="SUPFAM" id="SSF46785">
    <property type="entry name" value="Winged helix' DNA-binding domain"/>
    <property type="match status" value="1"/>
</dbReference>
<keyword evidence="3" id="KW-0804">Transcription</keyword>
<dbReference type="InterPro" id="IPR036388">
    <property type="entry name" value="WH-like_DNA-bd_sf"/>
</dbReference>
<evidence type="ECO:0000256" key="1">
    <source>
        <dbReference type="ARBA" id="ARBA00023015"/>
    </source>
</evidence>
<keyword evidence="2" id="KW-0238">DNA-binding</keyword>
<dbReference type="InterPro" id="IPR011991">
    <property type="entry name" value="ArsR-like_HTH"/>
</dbReference>
<accession>A0ABU2NQQ2</accession>
<dbReference type="PROSITE" id="PS50987">
    <property type="entry name" value="HTH_ARSR_2"/>
    <property type="match status" value="1"/>
</dbReference>
<dbReference type="Pfam" id="PF12840">
    <property type="entry name" value="HTH_20"/>
    <property type="match status" value="1"/>
</dbReference>
<dbReference type="InterPro" id="IPR001845">
    <property type="entry name" value="HTH_ArsR_DNA-bd_dom"/>
</dbReference>
<evidence type="ECO:0000256" key="3">
    <source>
        <dbReference type="ARBA" id="ARBA00023163"/>
    </source>
</evidence>
<dbReference type="RefSeq" id="WP_311672766.1">
    <property type="nucleotide sequence ID" value="NZ_JAVREQ010000006.1"/>
</dbReference>
<evidence type="ECO:0000313" key="5">
    <source>
        <dbReference type="EMBL" id="MDT0378936.1"/>
    </source>
</evidence>
<dbReference type="Proteomes" id="UP001183414">
    <property type="component" value="Unassembled WGS sequence"/>
</dbReference>
<reference evidence="6" key="1">
    <citation type="submission" date="2023-07" db="EMBL/GenBank/DDBJ databases">
        <title>30 novel species of actinomycetes from the DSMZ collection.</title>
        <authorList>
            <person name="Nouioui I."/>
        </authorList>
    </citation>
    <scope>NUCLEOTIDE SEQUENCE [LARGE SCALE GENOMIC DNA]</scope>
    <source>
        <strain evidence="6">DSM 42041</strain>
    </source>
</reference>
<feature type="domain" description="HTH arsR-type" evidence="4">
    <location>
        <begin position="1"/>
        <end position="102"/>
    </location>
</feature>
<evidence type="ECO:0000256" key="2">
    <source>
        <dbReference type="ARBA" id="ARBA00023125"/>
    </source>
</evidence>
<dbReference type="PANTHER" id="PTHR43132">
    <property type="entry name" value="ARSENICAL RESISTANCE OPERON REPRESSOR ARSR-RELATED"/>
    <property type="match status" value="1"/>
</dbReference>
<evidence type="ECO:0000313" key="6">
    <source>
        <dbReference type="Proteomes" id="UP001183414"/>
    </source>
</evidence>
<dbReference type="Gene3D" id="1.10.10.10">
    <property type="entry name" value="Winged helix-like DNA-binding domain superfamily/Winged helix DNA-binding domain"/>
    <property type="match status" value="1"/>
</dbReference>
<dbReference type="InterPro" id="IPR051011">
    <property type="entry name" value="Metal_resp_trans_reg"/>
</dbReference>
<dbReference type="PRINTS" id="PR00778">
    <property type="entry name" value="HTHARSR"/>
</dbReference>
<sequence>MTETDPVLRALAHPLRLRMMTLMWPGPLSAAELARELEVSHALASQHLRQLRDAGLVEMAEERVRRGGRERRYAAVRGRPLSAQREGAVLLAETLAHTLRERIARRDPEGDGVTSDAELWVDPQVWEDARRALVEATDALHAAARPPRTEGTMPVGLSLMAFPLRRPGAAD</sequence>
<dbReference type="EMBL" id="JAVREQ010000006">
    <property type="protein sequence ID" value="MDT0378936.1"/>
    <property type="molecule type" value="Genomic_DNA"/>
</dbReference>
<gene>
    <name evidence="5" type="ORF">RM572_09145</name>
</gene>
<dbReference type="InterPro" id="IPR036390">
    <property type="entry name" value="WH_DNA-bd_sf"/>
</dbReference>
<protein>
    <submittedName>
        <fullName evidence="5">Helix-turn-helix domain-containing protein</fullName>
    </submittedName>
</protein>
<dbReference type="SMART" id="SM00418">
    <property type="entry name" value="HTH_ARSR"/>
    <property type="match status" value="1"/>
</dbReference>
<dbReference type="CDD" id="cd00090">
    <property type="entry name" value="HTH_ARSR"/>
    <property type="match status" value="1"/>
</dbReference>
<name>A0ABU2NQQ2_9ACTN</name>
<evidence type="ECO:0000259" key="4">
    <source>
        <dbReference type="PROSITE" id="PS50987"/>
    </source>
</evidence>
<proteinExistence type="predicted"/>